<accession>A0A6H0KMV3</accession>
<name>A0A6H0KMV3_9BACE</name>
<dbReference type="RefSeq" id="WP_167962864.1">
    <property type="nucleotide sequence ID" value="NZ_CP050831.1"/>
</dbReference>
<protein>
    <recommendedName>
        <fullName evidence="3">GLUG domain-containing protein</fullName>
    </recommendedName>
</protein>
<dbReference type="PROSITE" id="PS51257">
    <property type="entry name" value="PROKAR_LIPOPROTEIN"/>
    <property type="match status" value="1"/>
</dbReference>
<evidence type="ECO:0000313" key="1">
    <source>
        <dbReference type="EMBL" id="QIU94702.1"/>
    </source>
</evidence>
<dbReference type="AlphaFoldDB" id="A0A6H0KMV3"/>
<dbReference type="Proteomes" id="UP000501780">
    <property type="component" value="Chromosome"/>
</dbReference>
<dbReference type="Gene3D" id="2.160.20.110">
    <property type="match status" value="2"/>
</dbReference>
<evidence type="ECO:0008006" key="3">
    <source>
        <dbReference type="Google" id="ProtNLM"/>
    </source>
</evidence>
<reference evidence="1 2" key="1">
    <citation type="submission" date="2020-03" db="EMBL/GenBank/DDBJ databases">
        <title>Genomic analysis of Bacteroides faecium CBA7301.</title>
        <authorList>
            <person name="Kim J."/>
            <person name="Roh S.W."/>
        </authorList>
    </citation>
    <scope>NUCLEOTIDE SEQUENCE [LARGE SCALE GENOMIC DNA]</scope>
    <source>
        <strain evidence="1 2">CBA7301</strain>
    </source>
</reference>
<gene>
    <name evidence="1" type="ORF">BacF7301_11375</name>
</gene>
<dbReference type="KEGG" id="bfc:BacF7301_11375"/>
<evidence type="ECO:0000313" key="2">
    <source>
        <dbReference type="Proteomes" id="UP000501780"/>
    </source>
</evidence>
<keyword evidence="2" id="KW-1185">Reference proteome</keyword>
<proteinExistence type="predicted"/>
<organism evidence="1 2">
    <name type="scientific">Bacteroides faecium</name>
    <dbReference type="NCBI Taxonomy" id="2715212"/>
    <lineage>
        <taxon>Bacteria</taxon>
        <taxon>Pseudomonadati</taxon>
        <taxon>Bacteroidota</taxon>
        <taxon>Bacteroidia</taxon>
        <taxon>Bacteroidales</taxon>
        <taxon>Bacteroidaceae</taxon>
        <taxon>Bacteroides</taxon>
    </lineage>
</organism>
<sequence>MKNNILLYLLGLILLVGCSKDEENRYISFALDTEHNSVEGSFVQGAELLSSCQASISYVNAAGGTATFSSEEVNGIRIEKTSLPLDGKTGTVKLRITGVPIELGIMYLPVLVEYMGNKYETTVSVVIFEDTDPSGSIEFQMETSPITHMKSVVEIPFTVVPTMSAVTASEIQGLNVKITQDLNTGQGVVTLTPTAELLSGTLEITASFGARTPIVKEISVSAFTEGEGTAESPYKVSDADGLNKLKFGLDKAFVLTDDVEIEANWTPVGTTESPFAGTLDGDNHRITYHINAPSSDSQAFFGVVGAGAEVKNLNFGGEVTGRTIVAGVAASSAVPLENCNADDVLVKGENHLAVLVASGDGKDNRILTVGKNFPTLINITIGDTSASELLDVLPMDISVNVLENVTNANISYDSSNGKITADITNGGFESGDITVELKLAQTGSGSNVVSLAKTITIASKRMNEGGDGSEASPYIVADGEQLAAMMTNAPSSYIVLQNDILLSGEWLPVAEFTGDLDGKGYAVTGLKINATTASSGFVKTNKGIIHDLKFVGVDITTTQSFGTIAGINQGTIRDIEVSGKIASTHTSDLLGGIVGDNIAQGVIENCYVNLDMTAICGMVGGIAGRNKGTGSGAIVRNCTSEGTLTVTASKTRIAGIVGRGEGPDLIKGCLSSMTITATTSGANGVGGIFGANNNNDMKIEECMFTGTVKSGNDVGGIAGVGVNVRNCLVENASVSNTVSGSNGNAAGVCGTNKKYATNCIVRNAEISGIVGTGKAVSGINGNYQNNGTANGCVVESATIKGAKVQRISAINPATVSSNPGDPLANNWTCNVTLLDGNNEDISSSATDDAAGLDGGKVTPSQINQSWYESLGFDMTVWEWKDGKLSLKNVGYKRK</sequence>
<dbReference type="EMBL" id="CP050831">
    <property type="protein sequence ID" value="QIU94702.1"/>
    <property type="molecule type" value="Genomic_DNA"/>
</dbReference>